<dbReference type="InterPro" id="IPR001733">
    <property type="entry name" value="Peptidase_S26B"/>
</dbReference>
<keyword evidence="9" id="KW-1185">Reference proteome</keyword>
<name>A0ABZ1B2W2_9ACTN</name>
<gene>
    <name evidence="8" type="ORF">U6N30_05580</name>
</gene>
<keyword evidence="2 7" id="KW-0812">Transmembrane</keyword>
<evidence type="ECO:0000256" key="6">
    <source>
        <dbReference type="SAM" id="MobiDB-lite"/>
    </source>
</evidence>
<dbReference type="EC" id="3.4.21.89" evidence="5"/>
<keyword evidence="4 7" id="KW-0472">Membrane</keyword>
<evidence type="ECO:0000313" key="9">
    <source>
        <dbReference type="Proteomes" id="UP001324287"/>
    </source>
</evidence>
<feature type="region of interest" description="Disordered" evidence="6">
    <location>
        <begin position="1"/>
        <end position="28"/>
    </location>
</feature>
<dbReference type="Proteomes" id="UP001324287">
    <property type="component" value="Chromosome"/>
</dbReference>
<dbReference type="NCBIfam" id="TIGR02228">
    <property type="entry name" value="sigpep_I_arch"/>
    <property type="match status" value="1"/>
</dbReference>
<comment type="subcellular location">
    <subcellularLocation>
        <location evidence="1">Membrane</location>
    </subcellularLocation>
</comment>
<dbReference type="InterPro" id="IPR019533">
    <property type="entry name" value="Peptidase_S26"/>
</dbReference>
<evidence type="ECO:0000256" key="1">
    <source>
        <dbReference type="ARBA" id="ARBA00004370"/>
    </source>
</evidence>
<sequence length="209" mass="22149">MTAVLPVRRPGAAAALPPAEDTRSTAGPHAGRAAHVLGLVAPWLIRGVMGLAVLVFLVLAVGPHLLGYRTMTMLTASMAPEIDPGDVTIVTPIALSEVTEGMVITYHKPIDDRSLVTHRVVSVEAGPDGTVQVQTKGDANPDVDPWTATLQGDTAYEVRAVIPELGHLIQALRAPVVTQVLLYGAPALLAGWLLLTIWRPTRTEEEDLA</sequence>
<feature type="transmembrane region" description="Helical" evidence="7">
    <location>
        <begin position="180"/>
        <end position="198"/>
    </location>
</feature>
<dbReference type="RefSeq" id="WP_324276476.1">
    <property type="nucleotide sequence ID" value="NZ_CP141261.1"/>
</dbReference>
<dbReference type="InterPro" id="IPR036286">
    <property type="entry name" value="LexA/Signal_pep-like_sf"/>
</dbReference>
<evidence type="ECO:0000256" key="4">
    <source>
        <dbReference type="ARBA" id="ARBA00023136"/>
    </source>
</evidence>
<evidence type="ECO:0000313" key="8">
    <source>
        <dbReference type="EMBL" id="WRL65152.1"/>
    </source>
</evidence>
<reference evidence="8 9" key="1">
    <citation type="submission" date="2023-12" db="EMBL/GenBank/DDBJ databases">
        <title>Blastococcus brunescens sp. nov., an actonobacterium isolated from sandstone collected in sahara desert.</title>
        <authorList>
            <person name="Gtari M."/>
            <person name="Ghodhbane F."/>
        </authorList>
    </citation>
    <scope>NUCLEOTIDE SEQUENCE [LARGE SCALE GENOMIC DNA]</scope>
    <source>
        <strain evidence="8 9">BMG 8361</strain>
    </source>
</reference>
<protein>
    <recommendedName>
        <fullName evidence="5">Signal peptidase I</fullName>
        <ecNumber evidence="5">3.4.21.89</ecNumber>
    </recommendedName>
</protein>
<dbReference type="SUPFAM" id="SSF51306">
    <property type="entry name" value="LexA/Signal peptidase"/>
    <property type="match status" value="1"/>
</dbReference>
<proteinExistence type="predicted"/>
<evidence type="ECO:0000256" key="2">
    <source>
        <dbReference type="ARBA" id="ARBA00022692"/>
    </source>
</evidence>
<organism evidence="8 9">
    <name type="scientific">Blastococcus brunescens</name>
    <dbReference type="NCBI Taxonomy" id="1564165"/>
    <lineage>
        <taxon>Bacteria</taxon>
        <taxon>Bacillati</taxon>
        <taxon>Actinomycetota</taxon>
        <taxon>Actinomycetes</taxon>
        <taxon>Geodermatophilales</taxon>
        <taxon>Geodermatophilaceae</taxon>
        <taxon>Blastococcus</taxon>
    </lineage>
</organism>
<feature type="transmembrane region" description="Helical" evidence="7">
    <location>
        <begin position="43"/>
        <end position="68"/>
    </location>
</feature>
<evidence type="ECO:0000256" key="3">
    <source>
        <dbReference type="ARBA" id="ARBA00022989"/>
    </source>
</evidence>
<dbReference type="EMBL" id="CP141261">
    <property type="protein sequence ID" value="WRL65152.1"/>
    <property type="molecule type" value="Genomic_DNA"/>
</dbReference>
<keyword evidence="3 7" id="KW-1133">Transmembrane helix</keyword>
<accession>A0ABZ1B2W2</accession>
<keyword evidence="8" id="KW-0378">Hydrolase</keyword>
<feature type="compositionally biased region" description="Low complexity" evidence="6">
    <location>
        <begin position="1"/>
        <end position="19"/>
    </location>
</feature>
<evidence type="ECO:0000256" key="5">
    <source>
        <dbReference type="NCBIfam" id="TIGR02228"/>
    </source>
</evidence>
<dbReference type="GO" id="GO:0009003">
    <property type="term" value="F:signal peptidase activity"/>
    <property type="evidence" value="ECO:0007669"/>
    <property type="project" value="UniProtKB-EC"/>
</dbReference>
<dbReference type="CDD" id="cd06530">
    <property type="entry name" value="S26_SPase_I"/>
    <property type="match status" value="1"/>
</dbReference>
<evidence type="ECO:0000256" key="7">
    <source>
        <dbReference type="SAM" id="Phobius"/>
    </source>
</evidence>